<dbReference type="Pfam" id="PF00628">
    <property type="entry name" value="PHD"/>
    <property type="match status" value="1"/>
</dbReference>
<dbReference type="InterPro" id="IPR011011">
    <property type="entry name" value="Znf_FYVE_PHD"/>
</dbReference>
<proteinExistence type="predicted"/>
<evidence type="ECO:0000313" key="8">
    <source>
        <dbReference type="Proteomes" id="UP000504610"/>
    </source>
</evidence>
<dbReference type="OrthoDB" id="436852at2759"/>
<dbReference type="PROSITE" id="PS01359">
    <property type="entry name" value="ZF_PHD_1"/>
    <property type="match status" value="1"/>
</dbReference>
<dbReference type="SMART" id="SM00439">
    <property type="entry name" value="BAH"/>
    <property type="match status" value="1"/>
</dbReference>
<feature type="compositionally biased region" description="Polar residues" evidence="5">
    <location>
        <begin position="251"/>
        <end position="264"/>
    </location>
</feature>
<feature type="domain" description="PHD-type" evidence="6">
    <location>
        <begin position="196"/>
        <end position="247"/>
    </location>
</feature>
<evidence type="ECO:0000256" key="4">
    <source>
        <dbReference type="PROSITE-ProRule" id="PRU00146"/>
    </source>
</evidence>
<feature type="compositionally biased region" description="Polar residues" evidence="5">
    <location>
        <begin position="60"/>
        <end position="77"/>
    </location>
</feature>
<dbReference type="InterPro" id="IPR001965">
    <property type="entry name" value="Znf_PHD"/>
</dbReference>
<dbReference type="GO" id="GO:0008270">
    <property type="term" value="F:zinc ion binding"/>
    <property type="evidence" value="ECO:0007669"/>
    <property type="project" value="UniProtKB-KW"/>
</dbReference>
<dbReference type="PROSITE" id="PS51038">
    <property type="entry name" value="BAH"/>
    <property type="match status" value="1"/>
</dbReference>
<dbReference type="InterPro" id="IPR019787">
    <property type="entry name" value="Znf_PHD-finger"/>
</dbReference>
<keyword evidence="1" id="KW-0479">Metal-binding</keyword>
<feature type="region of interest" description="Disordered" evidence="5">
    <location>
        <begin position="57"/>
        <end position="77"/>
    </location>
</feature>
<feature type="compositionally biased region" description="Basic residues" evidence="5">
    <location>
        <begin position="276"/>
        <end position="285"/>
    </location>
</feature>
<sequence length="285" mass="32393">MAVSRQDLFFTRLRVPSDYCLNTIATFPRKFSSFPRENHFLAPIDLFSNTDAQAKRSSKEATQILQTQTHQQNHSRQSFAEGDAVLMRSSEPGKPSYVARVEAIETTDARGSNARVRVRWYYRPEESMGGRRQFHGAKEVFLSDHYDLQSADTIEGKCKVHSFGGYTKLGSVGNDDFFCRFEYNSATGAFNPDRVAVFCKCEMPYNPDDLMVQCEDCSEWFHPSCIGTTIEAAKKLEHFYCEECSPEPQDLDNSISTSKNTDAKVNTKRNLEVSKTRNKHAKRTG</sequence>
<dbReference type="GO" id="GO:0003682">
    <property type="term" value="F:chromatin binding"/>
    <property type="evidence" value="ECO:0007669"/>
    <property type="project" value="InterPro"/>
</dbReference>
<dbReference type="InterPro" id="IPR001025">
    <property type="entry name" value="BAH_dom"/>
</dbReference>
<dbReference type="PANTHER" id="PTHR46364">
    <property type="entry name" value="OS08G0421900 PROTEIN"/>
    <property type="match status" value="1"/>
</dbReference>
<protein>
    <submittedName>
        <fullName evidence="9">Chromatin remodeling protein SHL isoform X1</fullName>
    </submittedName>
</protein>
<feature type="domain" description="BAH" evidence="7">
    <location>
        <begin position="77"/>
        <end position="194"/>
    </location>
</feature>
<evidence type="ECO:0000259" key="6">
    <source>
        <dbReference type="PROSITE" id="PS50016"/>
    </source>
</evidence>
<keyword evidence="3" id="KW-0862">Zinc</keyword>
<reference evidence="9" key="2">
    <citation type="submission" date="2025-08" db="UniProtKB">
        <authorList>
            <consortium name="RefSeq"/>
        </authorList>
    </citation>
    <scope>IDENTIFICATION</scope>
    <source>
        <tissue evidence="9">Leaf</tissue>
    </source>
</reference>
<dbReference type="Gene3D" id="2.30.30.490">
    <property type="match status" value="1"/>
</dbReference>
<name>A0A6J0KLI2_RAPSA</name>
<dbReference type="Pfam" id="PF01426">
    <property type="entry name" value="BAH"/>
    <property type="match status" value="1"/>
</dbReference>
<feature type="region of interest" description="Disordered" evidence="5">
    <location>
        <begin position="246"/>
        <end position="285"/>
    </location>
</feature>
<dbReference type="Proteomes" id="UP000504610">
    <property type="component" value="Chromosome 8"/>
</dbReference>
<keyword evidence="2 4" id="KW-0863">Zinc-finger</keyword>
<dbReference type="SUPFAM" id="SSF57903">
    <property type="entry name" value="FYVE/PHD zinc finger"/>
    <property type="match status" value="1"/>
</dbReference>
<dbReference type="AlphaFoldDB" id="A0A6J0KLI2"/>
<dbReference type="SMART" id="SM00249">
    <property type="entry name" value="PHD"/>
    <property type="match status" value="1"/>
</dbReference>
<dbReference type="Gene3D" id="3.30.40.10">
    <property type="entry name" value="Zinc/RING finger domain, C3HC4 (zinc finger)"/>
    <property type="match status" value="1"/>
</dbReference>
<accession>A0A6J0KLI2</accession>
<gene>
    <name evidence="9" type="primary">LOC108819365</name>
</gene>
<evidence type="ECO:0000256" key="2">
    <source>
        <dbReference type="ARBA" id="ARBA00022771"/>
    </source>
</evidence>
<evidence type="ECO:0000313" key="9">
    <source>
        <dbReference type="RefSeq" id="XP_018447884.1"/>
    </source>
</evidence>
<evidence type="ECO:0000256" key="5">
    <source>
        <dbReference type="SAM" id="MobiDB-lite"/>
    </source>
</evidence>
<dbReference type="GeneID" id="108819365"/>
<dbReference type="RefSeq" id="XP_018447884.1">
    <property type="nucleotide sequence ID" value="XM_018592382.1"/>
</dbReference>
<evidence type="ECO:0000259" key="7">
    <source>
        <dbReference type="PROSITE" id="PS51038"/>
    </source>
</evidence>
<dbReference type="KEGG" id="rsz:108819365"/>
<keyword evidence="8" id="KW-1185">Reference proteome</keyword>
<organism evidence="8 9">
    <name type="scientific">Raphanus sativus</name>
    <name type="common">Radish</name>
    <name type="synonym">Raphanus raphanistrum var. sativus</name>
    <dbReference type="NCBI Taxonomy" id="3726"/>
    <lineage>
        <taxon>Eukaryota</taxon>
        <taxon>Viridiplantae</taxon>
        <taxon>Streptophyta</taxon>
        <taxon>Embryophyta</taxon>
        <taxon>Tracheophyta</taxon>
        <taxon>Spermatophyta</taxon>
        <taxon>Magnoliopsida</taxon>
        <taxon>eudicotyledons</taxon>
        <taxon>Gunneridae</taxon>
        <taxon>Pentapetalae</taxon>
        <taxon>rosids</taxon>
        <taxon>malvids</taxon>
        <taxon>Brassicales</taxon>
        <taxon>Brassicaceae</taxon>
        <taxon>Brassiceae</taxon>
        <taxon>Raphanus</taxon>
    </lineage>
</organism>
<dbReference type="PROSITE" id="PS50016">
    <property type="entry name" value="ZF_PHD_2"/>
    <property type="match status" value="1"/>
</dbReference>
<dbReference type="InterPro" id="IPR043151">
    <property type="entry name" value="BAH_sf"/>
</dbReference>
<reference evidence="8" key="1">
    <citation type="journal article" date="2019" name="Database">
        <title>The radish genome database (RadishGD): an integrated information resource for radish genomics.</title>
        <authorList>
            <person name="Yu H.J."/>
            <person name="Baek S."/>
            <person name="Lee Y.J."/>
            <person name="Cho A."/>
            <person name="Mun J.H."/>
        </authorList>
    </citation>
    <scope>NUCLEOTIDE SEQUENCE [LARGE SCALE GENOMIC DNA]</scope>
    <source>
        <strain evidence="8">cv. WK10039</strain>
    </source>
</reference>
<evidence type="ECO:0000256" key="1">
    <source>
        <dbReference type="ARBA" id="ARBA00022723"/>
    </source>
</evidence>
<evidence type="ECO:0000256" key="3">
    <source>
        <dbReference type="ARBA" id="ARBA00022833"/>
    </source>
</evidence>
<dbReference type="InterPro" id="IPR019786">
    <property type="entry name" value="Zinc_finger_PHD-type_CS"/>
</dbReference>
<dbReference type="InterPro" id="IPR013083">
    <property type="entry name" value="Znf_RING/FYVE/PHD"/>
</dbReference>